<keyword evidence="2" id="KW-1185">Reference proteome</keyword>
<dbReference type="AlphaFoldDB" id="A0A8H6AHZ9"/>
<dbReference type="EMBL" id="JABFCT010000028">
    <property type="protein sequence ID" value="KAF5867568.1"/>
    <property type="molecule type" value="Genomic_DNA"/>
</dbReference>
<proteinExistence type="predicted"/>
<dbReference type="GeneID" id="59264566"/>
<sequence length="105" mass="12199">MPRYQAELETWYLGPHENVLLIRKLTVDLIIKPILTELTPLNLDDFLTSFRVSYPYFQDASTMRFALGLTLPCPDAKFKYPLYLVSARRLQGPCSTDFHKITFRG</sequence>
<dbReference type="OrthoDB" id="10337217at2759"/>
<evidence type="ECO:0000313" key="1">
    <source>
        <dbReference type="EMBL" id="KAF5867568.1"/>
    </source>
</evidence>
<gene>
    <name evidence="1" type="ORF">Bfra_010543</name>
</gene>
<reference evidence="1 2" key="1">
    <citation type="journal article" date="2020" name="Phytopathology">
        <title>A high-quality genome resource of Botrytis fragariae, a new and rapidly spreading fungal pathogen causing strawberry gray mold in the U.S.A.</title>
        <authorList>
            <person name="Wu Y."/>
            <person name="Saski C.A."/>
            <person name="Schnabel G."/>
            <person name="Xiao S."/>
            <person name="Hu M."/>
        </authorList>
    </citation>
    <scope>NUCLEOTIDE SEQUENCE [LARGE SCALE GENOMIC DNA]</scope>
    <source>
        <strain evidence="1 2">BVB16</strain>
    </source>
</reference>
<protein>
    <submittedName>
        <fullName evidence="1">Uncharacterized protein</fullName>
    </submittedName>
</protein>
<comment type="caution">
    <text evidence="1">The sequence shown here is derived from an EMBL/GenBank/DDBJ whole genome shotgun (WGS) entry which is preliminary data.</text>
</comment>
<accession>A0A8H6AHZ9</accession>
<dbReference type="RefSeq" id="XP_037186517.1">
    <property type="nucleotide sequence ID" value="XM_037340874.1"/>
</dbReference>
<dbReference type="Proteomes" id="UP000531561">
    <property type="component" value="Unassembled WGS sequence"/>
</dbReference>
<evidence type="ECO:0000313" key="2">
    <source>
        <dbReference type="Proteomes" id="UP000531561"/>
    </source>
</evidence>
<name>A0A8H6AHZ9_9HELO</name>
<organism evidence="1 2">
    <name type="scientific">Botrytis fragariae</name>
    <dbReference type="NCBI Taxonomy" id="1964551"/>
    <lineage>
        <taxon>Eukaryota</taxon>
        <taxon>Fungi</taxon>
        <taxon>Dikarya</taxon>
        <taxon>Ascomycota</taxon>
        <taxon>Pezizomycotina</taxon>
        <taxon>Leotiomycetes</taxon>
        <taxon>Helotiales</taxon>
        <taxon>Sclerotiniaceae</taxon>
        <taxon>Botrytis</taxon>
    </lineage>
</organism>